<dbReference type="Gene3D" id="3.40.50.2300">
    <property type="match status" value="1"/>
</dbReference>
<dbReference type="SMART" id="SM00448">
    <property type="entry name" value="REC"/>
    <property type="match status" value="1"/>
</dbReference>
<evidence type="ECO:0000256" key="1">
    <source>
        <dbReference type="ARBA" id="ARBA00023015"/>
    </source>
</evidence>
<dbReference type="RefSeq" id="WP_168106453.1">
    <property type="nucleotide sequence ID" value="NZ_VTOX01000001.1"/>
</dbReference>
<dbReference type="InterPro" id="IPR001789">
    <property type="entry name" value="Sig_transdc_resp-reg_receiver"/>
</dbReference>
<dbReference type="AlphaFoldDB" id="A0A7X6DDC8"/>
<evidence type="ECO:0000256" key="3">
    <source>
        <dbReference type="ARBA" id="ARBA00023163"/>
    </source>
</evidence>
<dbReference type="GO" id="GO:0000160">
    <property type="term" value="P:phosphorelay signal transduction system"/>
    <property type="evidence" value="ECO:0007669"/>
    <property type="project" value="InterPro"/>
</dbReference>
<keyword evidence="2" id="KW-0238">DNA-binding</keyword>
<dbReference type="SMART" id="SM00421">
    <property type="entry name" value="HTH_LUXR"/>
    <property type="match status" value="1"/>
</dbReference>
<feature type="modified residue" description="4-aspartylphosphate" evidence="4">
    <location>
        <position position="61"/>
    </location>
</feature>
<dbReference type="PROSITE" id="PS50110">
    <property type="entry name" value="RESPONSE_REGULATORY"/>
    <property type="match status" value="1"/>
</dbReference>
<keyword evidence="8" id="KW-1185">Reference proteome</keyword>
<dbReference type="GO" id="GO:0003677">
    <property type="term" value="F:DNA binding"/>
    <property type="evidence" value="ECO:0007669"/>
    <property type="project" value="UniProtKB-KW"/>
</dbReference>
<dbReference type="PANTHER" id="PTHR44688:SF16">
    <property type="entry name" value="DNA-BINDING TRANSCRIPTIONAL ACTIVATOR DEVR_DOSR"/>
    <property type="match status" value="1"/>
</dbReference>
<evidence type="ECO:0000313" key="8">
    <source>
        <dbReference type="Proteomes" id="UP000521868"/>
    </source>
</evidence>
<dbReference type="SUPFAM" id="SSF46894">
    <property type="entry name" value="C-terminal effector domain of the bipartite response regulators"/>
    <property type="match status" value="1"/>
</dbReference>
<dbReference type="PRINTS" id="PR00038">
    <property type="entry name" value="HTHLUXR"/>
</dbReference>
<dbReference type="PANTHER" id="PTHR44688">
    <property type="entry name" value="DNA-BINDING TRANSCRIPTIONAL ACTIVATOR DEVR_DOSR"/>
    <property type="match status" value="1"/>
</dbReference>
<keyword evidence="1" id="KW-0805">Transcription regulation</keyword>
<feature type="domain" description="HTH luxR-type" evidence="5">
    <location>
        <begin position="156"/>
        <end position="221"/>
    </location>
</feature>
<keyword evidence="3" id="KW-0804">Transcription</keyword>
<dbReference type="CDD" id="cd06170">
    <property type="entry name" value="LuxR_C_like"/>
    <property type="match status" value="1"/>
</dbReference>
<evidence type="ECO:0000313" key="7">
    <source>
        <dbReference type="EMBL" id="NKE64953.1"/>
    </source>
</evidence>
<evidence type="ECO:0000259" key="6">
    <source>
        <dbReference type="PROSITE" id="PS50110"/>
    </source>
</evidence>
<reference evidence="7 8" key="1">
    <citation type="journal article" date="2020" name="Nature">
        <title>Bacterial chemolithoautotrophy via manganese oxidation.</title>
        <authorList>
            <person name="Yu H."/>
            <person name="Leadbetter J.R."/>
        </authorList>
    </citation>
    <scope>NUCLEOTIDE SEQUENCE [LARGE SCALE GENOMIC DNA]</scope>
    <source>
        <strain evidence="7 8">RBP-1</strain>
    </source>
</reference>
<dbReference type="Pfam" id="PF00072">
    <property type="entry name" value="Response_reg"/>
    <property type="match status" value="1"/>
</dbReference>
<dbReference type="InterPro" id="IPR016032">
    <property type="entry name" value="Sig_transdc_resp-reg_C-effctor"/>
</dbReference>
<dbReference type="InterPro" id="IPR000792">
    <property type="entry name" value="Tscrpt_reg_LuxR_C"/>
</dbReference>
<gene>
    <name evidence="7" type="ORF">RAMLITH_03900</name>
</gene>
<dbReference type="Pfam" id="PF00196">
    <property type="entry name" value="GerE"/>
    <property type="match status" value="1"/>
</dbReference>
<evidence type="ECO:0000256" key="2">
    <source>
        <dbReference type="ARBA" id="ARBA00023125"/>
    </source>
</evidence>
<dbReference type="Proteomes" id="UP000521868">
    <property type="component" value="Unassembled WGS sequence"/>
</dbReference>
<protein>
    <submittedName>
        <fullName evidence="7">Response regulator transcription factor</fullName>
    </submittedName>
</protein>
<organism evidence="7 8">
    <name type="scientific">Ramlibacter lithotrophicus</name>
    <dbReference type="NCBI Taxonomy" id="2606681"/>
    <lineage>
        <taxon>Bacteria</taxon>
        <taxon>Pseudomonadati</taxon>
        <taxon>Pseudomonadota</taxon>
        <taxon>Betaproteobacteria</taxon>
        <taxon>Burkholderiales</taxon>
        <taxon>Comamonadaceae</taxon>
        <taxon>Ramlibacter</taxon>
    </lineage>
</organism>
<dbReference type="EMBL" id="VTOX01000001">
    <property type="protein sequence ID" value="NKE64953.1"/>
    <property type="molecule type" value="Genomic_DNA"/>
</dbReference>
<keyword evidence="4" id="KW-0597">Phosphoprotein</keyword>
<evidence type="ECO:0000256" key="4">
    <source>
        <dbReference type="PROSITE-ProRule" id="PRU00169"/>
    </source>
</evidence>
<dbReference type="GO" id="GO:0006355">
    <property type="term" value="P:regulation of DNA-templated transcription"/>
    <property type="evidence" value="ECO:0007669"/>
    <property type="project" value="InterPro"/>
</dbReference>
<dbReference type="InterPro" id="IPR036388">
    <property type="entry name" value="WH-like_DNA-bd_sf"/>
</dbReference>
<evidence type="ECO:0000259" key="5">
    <source>
        <dbReference type="PROSITE" id="PS50043"/>
    </source>
</evidence>
<sequence>MAGQIEKPVRVIVVDDDAHIRRVIAQELMCDRRTILVAEAPSLREGKRVVREHDFDVLLVDLNLGDGRGYDLIAYAKELRSSVEAVVVSVLEADDDVMRAFELGASGFLVKNSWFGGFAQAVLQVANGGASITPSLARRMLLRFDRGGVLRNLTSGARTRGRLSEREREVLRMISSGMTSAEIGTMLGISHLTVNTHVRKIYSKLQVRNRAQAVRFATASGLL</sequence>
<accession>A0A7X6DDC8</accession>
<feature type="domain" description="Response regulatory" evidence="6">
    <location>
        <begin position="10"/>
        <end position="126"/>
    </location>
</feature>
<name>A0A7X6DDC8_9BURK</name>
<dbReference type="InterPro" id="IPR011006">
    <property type="entry name" value="CheY-like_superfamily"/>
</dbReference>
<dbReference type="SUPFAM" id="SSF52172">
    <property type="entry name" value="CheY-like"/>
    <property type="match status" value="1"/>
</dbReference>
<dbReference type="Gene3D" id="1.10.10.10">
    <property type="entry name" value="Winged helix-like DNA-binding domain superfamily/Winged helix DNA-binding domain"/>
    <property type="match status" value="1"/>
</dbReference>
<dbReference type="PROSITE" id="PS50043">
    <property type="entry name" value="HTH_LUXR_2"/>
    <property type="match status" value="1"/>
</dbReference>
<comment type="caution">
    <text evidence="7">The sequence shown here is derived from an EMBL/GenBank/DDBJ whole genome shotgun (WGS) entry which is preliminary data.</text>
</comment>
<proteinExistence type="predicted"/>